<dbReference type="EMBL" id="CP023483">
    <property type="protein sequence ID" value="ATF25152.1"/>
    <property type="molecule type" value="Genomic_DNA"/>
</dbReference>
<evidence type="ECO:0000313" key="3">
    <source>
        <dbReference type="Proteomes" id="UP000243591"/>
    </source>
</evidence>
<organism evidence="2 3">
    <name type="scientific">Brochothrix thermosphacta</name>
    <name type="common">Microbacterium thermosphactum</name>
    <dbReference type="NCBI Taxonomy" id="2756"/>
    <lineage>
        <taxon>Bacteria</taxon>
        <taxon>Bacillati</taxon>
        <taxon>Bacillota</taxon>
        <taxon>Bacilli</taxon>
        <taxon>Bacillales</taxon>
        <taxon>Listeriaceae</taxon>
        <taxon>Brochothrix</taxon>
    </lineage>
</organism>
<reference evidence="2 3" key="1">
    <citation type="submission" date="2017-09" db="EMBL/GenBank/DDBJ databases">
        <title>Complete Genome Sequences of Two Strains of the Meat Spoilage Bacterium Brochothrix thermosphacta Isolated from Ground Chicken.</title>
        <authorList>
            <person name="Paoli G.C."/>
            <person name="Wijey C."/>
            <person name="Chen C.-Y."/>
            <person name="Nguyen L."/>
            <person name="Yan X."/>
            <person name="Irwin P.L."/>
        </authorList>
    </citation>
    <scope>NUCLEOTIDE SEQUENCE [LARGE SCALE GENOMIC DNA]</scope>
    <source>
        <strain evidence="2 3">BI</strain>
    </source>
</reference>
<protein>
    <submittedName>
        <fullName evidence="2">DUF2479 domain-containing protein</fullName>
    </submittedName>
</protein>
<name>A0A1D2KT36_BROTH</name>
<accession>A0A1D2KT36</accession>
<dbReference type="InterPro" id="IPR018913">
    <property type="entry name" value="BppU_N"/>
</dbReference>
<dbReference type="KEGG" id="bths:CNY62_01450"/>
<dbReference type="Proteomes" id="UP000243591">
    <property type="component" value="Chromosome"/>
</dbReference>
<keyword evidence="3" id="KW-1185">Reference proteome</keyword>
<proteinExistence type="predicted"/>
<dbReference type="Pfam" id="PF10651">
    <property type="entry name" value="BppU_N"/>
    <property type="match status" value="1"/>
</dbReference>
<dbReference type="STRING" id="2756.BFR44_02130"/>
<dbReference type="RefSeq" id="WP_069126055.1">
    <property type="nucleotide sequence ID" value="NZ_CP023483.1"/>
</dbReference>
<feature type="domain" description="BppU N-terminal" evidence="1">
    <location>
        <begin position="6"/>
        <end position="148"/>
    </location>
</feature>
<evidence type="ECO:0000259" key="1">
    <source>
        <dbReference type="Pfam" id="PF10651"/>
    </source>
</evidence>
<dbReference type="OrthoDB" id="2413898at2"/>
<dbReference type="AlphaFoldDB" id="A0A1D2KT36"/>
<gene>
    <name evidence="2" type="ORF">CNY62_01450</name>
</gene>
<sequence>MKIKKIANAQLELNSQLKPLSDLNIEFYNQDINTAVLRFTLTQFGAGIKISLNKMQAYIMLIAENGSKVRDYLAIYDDRKGIVSYTIPKEFLKHTGRVTGQVYLYCEDNVLVTRTFSFIIKDSLVNDFSPETMLEYIKTFDDLESAIKAKATEIEQAIANGADYVSEMNKTVANGQKKIGISVTQAALDIEKTTSHAENTIKTTATESQQAIEKAVIGAKTTVEETSTTAIKTVSETSASVLKKIVEYGQVPKITADNGTPRYDLNATKDFFEETLKWGNGLFTFYLSAGAKNNPTGTTSWLRGSVFIYGKNIDVTAFDKLGTMYTVTCANGNYGKWVTVVSEVKTNNWQKYALLPESGVRHRLENGTDLLTLKSGFYEVTQCKNGPFIETEASWKELEVIEADKGRKFFKLTLSGNGRTFFRTVHTNGSDGRDWWELAGKEDIDVAIKTLNPTTIWQGAANGVSTTAYTLSQPINRVNKIRITYNFPGAKGKVKVVDLSTTTTLTVQDLNLTDIDAKGGGLYELQLDFSALNNFKIVIDSVYDLNASGSINRKSFTILKVEEVN</sequence>
<evidence type="ECO:0000313" key="2">
    <source>
        <dbReference type="EMBL" id="ATF25152.1"/>
    </source>
</evidence>
<dbReference type="Gene3D" id="2.60.40.3350">
    <property type="match status" value="1"/>
</dbReference>